<feature type="signal peptide" evidence="1">
    <location>
        <begin position="1"/>
        <end position="19"/>
    </location>
</feature>
<evidence type="ECO:0000313" key="4">
    <source>
        <dbReference type="Proteomes" id="UP000319817"/>
    </source>
</evidence>
<dbReference type="GO" id="GO:0016787">
    <property type="term" value="F:hydrolase activity"/>
    <property type="evidence" value="ECO:0007669"/>
    <property type="project" value="InterPro"/>
</dbReference>
<sequence precursor="true">MQRITLTTIAVLFATIGLADPPSASTGDSTSGLTSEETKQGFVSLFSGQDLDGWKHSGNWRVEDGVITRSGKGDSLVYEAAKVPDDFELRFDWKVGQGSNSGLYYRPTQYEYQILDNGVHRDGKNPRSSAASLYFCMQPSEDATRPVGQWNEGRVVCKGSVIQHWLNGKKVVGFDYNDPKWRFNVEMLKQRGGDLEARGAHIKLQDHGDPVWFRNIRIRELGEDDEIDRSPVTPQPLTDAMLKAEAEKLAGIVARRNAKQKKATKEKAK</sequence>
<feature type="chain" id="PRO_5021925946" description="3-keto-alpha-glucoside-1,2-lyase/3-keto-2-hydroxy-glucal hydratase domain-containing protein" evidence="1">
    <location>
        <begin position="20"/>
        <end position="269"/>
    </location>
</feature>
<dbReference type="OrthoDB" id="9814708at2"/>
<gene>
    <name evidence="3" type="ORF">K239x_20820</name>
</gene>
<dbReference type="RefSeq" id="WP_145417657.1">
    <property type="nucleotide sequence ID" value="NZ_CP036526.1"/>
</dbReference>
<dbReference type="AlphaFoldDB" id="A0A517NSL7"/>
<protein>
    <recommendedName>
        <fullName evidence="2">3-keto-alpha-glucoside-1,2-lyase/3-keto-2-hydroxy-glucal hydratase domain-containing protein</fullName>
    </recommendedName>
</protein>
<keyword evidence="4" id="KW-1185">Reference proteome</keyword>
<organism evidence="3 4">
    <name type="scientific">Stieleria marina</name>
    <dbReference type="NCBI Taxonomy" id="1930275"/>
    <lineage>
        <taxon>Bacteria</taxon>
        <taxon>Pseudomonadati</taxon>
        <taxon>Planctomycetota</taxon>
        <taxon>Planctomycetia</taxon>
        <taxon>Pirellulales</taxon>
        <taxon>Pirellulaceae</taxon>
        <taxon>Stieleria</taxon>
    </lineage>
</organism>
<reference evidence="3 4" key="1">
    <citation type="submission" date="2019-02" db="EMBL/GenBank/DDBJ databases">
        <title>Deep-cultivation of Planctomycetes and their phenomic and genomic characterization uncovers novel biology.</title>
        <authorList>
            <person name="Wiegand S."/>
            <person name="Jogler M."/>
            <person name="Boedeker C."/>
            <person name="Pinto D."/>
            <person name="Vollmers J."/>
            <person name="Rivas-Marin E."/>
            <person name="Kohn T."/>
            <person name="Peeters S.H."/>
            <person name="Heuer A."/>
            <person name="Rast P."/>
            <person name="Oberbeckmann S."/>
            <person name="Bunk B."/>
            <person name="Jeske O."/>
            <person name="Meyerdierks A."/>
            <person name="Storesund J.E."/>
            <person name="Kallscheuer N."/>
            <person name="Luecker S."/>
            <person name="Lage O.M."/>
            <person name="Pohl T."/>
            <person name="Merkel B.J."/>
            <person name="Hornburger P."/>
            <person name="Mueller R.-W."/>
            <person name="Bruemmer F."/>
            <person name="Labrenz M."/>
            <person name="Spormann A.M."/>
            <person name="Op den Camp H."/>
            <person name="Overmann J."/>
            <person name="Amann R."/>
            <person name="Jetten M.S.M."/>
            <person name="Mascher T."/>
            <person name="Medema M.H."/>
            <person name="Devos D.P."/>
            <person name="Kaster A.-K."/>
            <person name="Ovreas L."/>
            <person name="Rohde M."/>
            <person name="Galperin M.Y."/>
            <person name="Jogler C."/>
        </authorList>
    </citation>
    <scope>NUCLEOTIDE SEQUENCE [LARGE SCALE GENOMIC DNA]</scope>
    <source>
        <strain evidence="3 4">K23_9</strain>
    </source>
</reference>
<proteinExistence type="predicted"/>
<evidence type="ECO:0000256" key="1">
    <source>
        <dbReference type="SAM" id="SignalP"/>
    </source>
</evidence>
<dbReference type="Proteomes" id="UP000319817">
    <property type="component" value="Chromosome"/>
</dbReference>
<dbReference type="Pfam" id="PF06439">
    <property type="entry name" value="3keto-disac_hyd"/>
    <property type="match status" value="1"/>
</dbReference>
<keyword evidence="1" id="KW-0732">Signal</keyword>
<evidence type="ECO:0000313" key="3">
    <source>
        <dbReference type="EMBL" id="QDT10127.1"/>
    </source>
</evidence>
<evidence type="ECO:0000259" key="2">
    <source>
        <dbReference type="Pfam" id="PF06439"/>
    </source>
</evidence>
<dbReference type="Gene3D" id="2.60.120.560">
    <property type="entry name" value="Exo-inulinase, domain 1"/>
    <property type="match status" value="1"/>
</dbReference>
<feature type="domain" description="3-keto-alpha-glucoside-1,2-lyase/3-keto-2-hydroxy-glucal hydratase" evidence="2">
    <location>
        <begin position="41"/>
        <end position="219"/>
    </location>
</feature>
<accession>A0A517NSL7</accession>
<name>A0A517NSL7_9BACT</name>
<dbReference type="InterPro" id="IPR010496">
    <property type="entry name" value="AL/BT2_dom"/>
</dbReference>
<dbReference type="EMBL" id="CP036526">
    <property type="protein sequence ID" value="QDT10127.1"/>
    <property type="molecule type" value="Genomic_DNA"/>
</dbReference>